<feature type="domain" description="Nudix hydrolase" evidence="6">
    <location>
        <begin position="19"/>
        <end position="149"/>
    </location>
</feature>
<accession>A0A2P8E152</accession>
<dbReference type="InterPro" id="IPR000086">
    <property type="entry name" value="NUDIX_hydrolase_dom"/>
</dbReference>
<comment type="caution">
    <text evidence="7">The sequence shown here is derived from an EMBL/GenBank/DDBJ whole genome shotgun (WGS) entry which is preliminary data.</text>
</comment>
<name>A0A2P8E152_9ACTN</name>
<dbReference type="InterPro" id="IPR020084">
    <property type="entry name" value="NUDIX_hydrolase_CS"/>
</dbReference>
<dbReference type="PANTHER" id="PTHR43046">
    <property type="entry name" value="GDP-MANNOSE MANNOSYL HYDROLASE"/>
    <property type="match status" value="1"/>
</dbReference>
<dbReference type="EMBL" id="PYGE01000008">
    <property type="protein sequence ID" value="PSL03185.1"/>
    <property type="molecule type" value="Genomic_DNA"/>
</dbReference>
<dbReference type="PROSITE" id="PS00893">
    <property type="entry name" value="NUDIX_BOX"/>
    <property type="match status" value="1"/>
</dbReference>
<dbReference type="PANTHER" id="PTHR43046:SF16">
    <property type="entry name" value="ADP-RIBOSE PYROPHOSPHATASE YJHB-RELATED"/>
    <property type="match status" value="1"/>
</dbReference>
<sequence length="167" mass="18258">MPTPDFVRELRKHVGHDLLWLSGVTAVIFDDDGRVLLHQRSDTGTWSLISGILEPGEQPAQAAAREAYEETGVHVVVERVASVGAGEPMTYPNGDVVQYLDITFRCRAAGGTARVNDDESLAVDWFPPDALPPLRPDQHGRLRSAADRDAATRFTPPAVHTHRGSRS</sequence>
<dbReference type="Gene3D" id="3.90.79.10">
    <property type="entry name" value="Nucleoside Triphosphate Pyrophosphohydrolase"/>
    <property type="match status" value="1"/>
</dbReference>
<dbReference type="GO" id="GO:0016787">
    <property type="term" value="F:hydrolase activity"/>
    <property type="evidence" value="ECO:0007669"/>
    <property type="project" value="UniProtKB-KW"/>
</dbReference>
<dbReference type="Pfam" id="PF00293">
    <property type="entry name" value="NUDIX"/>
    <property type="match status" value="1"/>
</dbReference>
<feature type="compositionally biased region" description="Basic and acidic residues" evidence="5">
    <location>
        <begin position="136"/>
        <end position="151"/>
    </location>
</feature>
<dbReference type="Proteomes" id="UP000243528">
    <property type="component" value="Unassembled WGS sequence"/>
</dbReference>
<dbReference type="OrthoDB" id="9814308at2"/>
<evidence type="ECO:0000313" key="8">
    <source>
        <dbReference type="Proteomes" id="UP000243528"/>
    </source>
</evidence>
<proteinExistence type="inferred from homology"/>
<evidence type="ECO:0000256" key="2">
    <source>
        <dbReference type="ARBA" id="ARBA00005582"/>
    </source>
</evidence>
<organism evidence="7 8">
    <name type="scientific">Haloactinopolyspora alba</name>
    <dbReference type="NCBI Taxonomy" id="648780"/>
    <lineage>
        <taxon>Bacteria</taxon>
        <taxon>Bacillati</taxon>
        <taxon>Actinomycetota</taxon>
        <taxon>Actinomycetes</taxon>
        <taxon>Jiangellales</taxon>
        <taxon>Jiangellaceae</taxon>
        <taxon>Haloactinopolyspora</taxon>
    </lineage>
</organism>
<dbReference type="InterPro" id="IPR020476">
    <property type="entry name" value="Nudix_hydrolase"/>
</dbReference>
<dbReference type="InterPro" id="IPR015797">
    <property type="entry name" value="NUDIX_hydrolase-like_dom_sf"/>
</dbReference>
<protein>
    <submittedName>
        <fullName evidence="7">ADP-ribose pyrophosphatase YjhB (NUDIX family)</fullName>
    </submittedName>
</protein>
<evidence type="ECO:0000256" key="4">
    <source>
        <dbReference type="RuleBase" id="RU003476"/>
    </source>
</evidence>
<keyword evidence="8" id="KW-1185">Reference proteome</keyword>
<reference evidence="7 8" key="1">
    <citation type="submission" date="2018-03" db="EMBL/GenBank/DDBJ databases">
        <title>Genomic Encyclopedia of Archaeal and Bacterial Type Strains, Phase II (KMG-II): from individual species to whole genera.</title>
        <authorList>
            <person name="Goeker M."/>
        </authorList>
    </citation>
    <scope>NUCLEOTIDE SEQUENCE [LARGE SCALE GENOMIC DNA]</scope>
    <source>
        <strain evidence="7 8">DSM 45211</strain>
    </source>
</reference>
<evidence type="ECO:0000259" key="6">
    <source>
        <dbReference type="PROSITE" id="PS51462"/>
    </source>
</evidence>
<evidence type="ECO:0000256" key="5">
    <source>
        <dbReference type="SAM" id="MobiDB-lite"/>
    </source>
</evidence>
<comment type="cofactor">
    <cofactor evidence="1">
        <name>Mg(2+)</name>
        <dbReference type="ChEBI" id="CHEBI:18420"/>
    </cofactor>
</comment>
<dbReference type="AlphaFoldDB" id="A0A2P8E152"/>
<evidence type="ECO:0000256" key="1">
    <source>
        <dbReference type="ARBA" id="ARBA00001946"/>
    </source>
</evidence>
<dbReference type="PRINTS" id="PR00502">
    <property type="entry name" value="NUDIXFAMILY"/>
</dbReference>
<feature type="region of interest" description="Disordered" evidence="5">
    <location>
        <begin position="132"/>
        <end position="167"/>
    </location>
</feature>
<dbReference type="CDD" id="cd18879">
    <property type="entry name" value="NUDIX_Hydrolase"/>
    <property type="match status" value="1"/>
</dbReference>
<comment type="similarity">
    <text evidence="2 4">Belongs to the Nudix hydrolase family.</text>
</comment>
<dbReference type="PROSITE" id="PS51462">
    <property type="entry name" value="NUDIX"/>
    <property type="match status" value="1"/>
</dbReference>
<evidence type="ECO:0000256" key="3">
    <source>
        <dbReference type="ARBA" id="ARBA00022801"/>
    </source>
</evidence>
<evidence type="ECO:0000313" key="7">
    <source>
        <dbReference type="EMBL" id="PSL03185.1"/>
    </source>
</evidence>
<gene>
    <name evidence="7" type="ORF">CLV30_10897</name>
</gene>
<keyword evidence="3 4" id="KW-0378">Hydrolase</keyword>
<dbReference type="RefSeq" id="WP_106537600.1">
    <property type="nucleotide sequence ID" value="NZ_ML142902.1"/>
</dbReference>
<dbReference type="SUPFAM" id="SSF55811">
    <property type="entry name" value="Nudix"/>
    <property type="match status" value="1"/>
</dbReference>